<reference evidence="2 3" key="1">
    <citation type="submission" date="2017-04" db="EMBL/GenBank/DDBJ databases">
        <title>Monoglobus pectinilyticus 14 draft genome.</title>
        <authorList>
            <person name="Kim C."/>
            <person name="Rosendale D.I."/>
            <person name="Kelly W.J."/>
            <person name="Tannock G.W."/>
            <person name="Patchett M.L."/>
            <person name="Jordens J.Z."/>
        </authorList>
    </citation>
    <scope>NUCLEOTIDE SEQUENCE [LARGE SCALE GENOMIC DNA]</scope>
    <source>
        <strain evidence="2 3">14</strain>
    </source>
</reference>
<keyword evidence="1" id="KW-0472">Membrane</keyword>
<evidence type="ECO:0000313" key="3">
    <source>
        <dbReference type="Proteomes" id="UP000235589"/>
    </source>
</evidence>
<organism evidence="2 3">
    <name type="scientific">Monoglobus pectinilyticus</name>
    <dbReference type="NCBI Taxonomy" id="1981510"/>
    <lineage>
        <taxon>Bacteria</taxon>
        <taxon>Bacillati</taxon>
        <taxon>Bacillota</taxon>
        <taxon>Clostridia</taxon>
        <taxon>Monoglobales</taxon>
        <taxon>Monoglobaceae</taxon>
        <taxon>Monoglobus</taxon>
    </lineage>
</organism>
<keyword evidence="1" id="KW-1133">Transmembrane helix</keyword>
<dbReference type="EMBL" id="CP020991">
    <property type="protein sequence ID" value="AUO19015.1"/>
    <property type="molecule type" value="Genomic_DNA"/>
</dbReference>
<protein>
    <recommendedName>
        <fullName evidence="4">Phage abortive infection protein</fullName>
    </recommendedName>
</protein>
<evidence type="ECO:0000313" key="2">
    <source>
        <dbReference type="EMBL" id="AUO19015.1"/>
    </source>
</evidence>
<keyword evidence="1" id="KW-0812">Transmembrane</keyword>
<dbReference type="OrthoDB" id="2087951at2"/>
<dbReference type="AlphaFoldDB" id="A0A2K9P187"/>
<accession>A0A2K9P187</accession>
<sequence>MTFSNQISIADIASCISLLLVIVGGLFGYHQWKKNTLLKRADYINELTEKIRTDEFIKETIYDIDYGKAWYSENFHGSGSLELRIDKTLSYFSYICYLKKQKIITNKEFDFFKYEIKRILDNAQVQDYFYNLYHFSNKFNVPFTFKYLFEYGKRNKLFDSDFFDKTSYHRNSQYHQNINF</sequence>
<dbReference type="Proteomes" id="UP000235589">
    <property type="component" value="Chromosome"/>
</dbReference>
<dbReference type="KEGG" id="mpec:B9O19_00838"/>
<name>A0A2K9P187_9FIRM</name>
<proteinExistence type="predicted"/>
<feature type="transmembrane region" description="Helical" evidence="1">
    <location>
        <begin position="6"/>
        <end position="29"/>
    </location>
</feature>
<evidence type="ECO:0000256" key="1">
    <source>
        <dbReference type="SAM" id="Phobius"/>
    </source>
</evidence>
<dbReference type="RefSeq" id="WP_102365259.1">
    <property type="nucleotide sequence ID" value="NZ_CP020991.1"/>
</dbReference>
<gene>
    <name evidence="2" type="ORF">B9O19_00838</name>
</gene>
<evidence type="ECO:0008006" key="4">
    <source>
        <dbReference type="Google" id="ProtNLM"/>
    </source>
</evidence>
<dbReference type="GeneID" id="98062258"/>
<keyword evidence="3" id="KW-1185">Reference proteome</keyword>